<name>A0ABS2PBQ0_9BACL</name>
<evidence type="ECO:0000256" key="5">
    <source>
        <dbReference type="ARBA" id="ARBA00023049"/>
    </source>
</evidence>
<evidence type="ECO:0000256" key="2">
    <source>
        <dbReference type="ARBA" id="ARBA00022723"/>
    </source>
</evidence>
<keyword evidence="2 6" id="KW-0479">Metal-binding</keyword>
<feature type="domain" description="Peptidase M3A/M3B catalytic" evidence="7">
    <location>
        <begin position="208"/>
        <end position="585"/>
    </location>
</feature>
<evidence type="ECO:0000256" key="4">
    <source>
        <dbReference type="ARBA" id="ARBA00022833"/>
    </source>
</evidence>
<dbReference type="Gene3D" id="1.10.1370.20">
    <property type="entry name" value="Oligoendopeptidase f, C-terminal domain"/>
    <property type="match status" value="1"/>
</dbReference>
<keyword evidence="5 6" id="KW-0482">Metalloprotease</keyword>
<sequence>MINRLKRAEIEQSQTWDLDSLFSNDDNWQHAYDEFSKQLPKLDAYEGQVTESAKTLLEVLTYQEKLQQQIVPIQSYAHLKSAADGTDPKNQELSGKTSRVHSRMLRAFAFIEYEIAQLSKDELEQYFNEEPVLREYERFITMCQTNKNHLLSKETEHALATLSETWQAPYTIYKQSKAADLNFSSFTDSKGNEYPLSQALFEDKYELSSDPSIRRNAFARFSEGLRNYNHTFASTFATEVNRQVQESQLRGYSSVLDMLLDDQEVDQDTYHRQINTIYEQLSPHMQRFAKLKKRILGLDEMTFADLKAPLDPNYNPEMSFDEAMDVIKDALQVMGSDYVSMIEKSHEERWVDQADNIGKQTGAFCMSPYGYHPYILLTWTNMMRGTFILAHELGHAGHFYHAYQNQRIGTSRPSKYMIEAPSTMNELLLADHLLKQADSNEMKRFVILSLLGTYYHNFVTHLLEAHFQREVYLLAEENVILTTSKLNELKRETLKGFWGNSVTLNDGAELTWMRQPHYYMGLYPYTYSAGLTASTYASQRILEEGQPAVDRWLDMINAGGSKPPLELLQMAGVDMSSSAPISEAVAHVGSLISELERSFD</sequence>
<evidence type="ECO:0000256" key="6">
    <source>
        <dbReference type="RuleBase" id="RU368091"/>
    </source>
</evidence>
<organism evidence="9 10">
    <name type="scientific">Geomicrobium sediminis</name>
    <dbReference type="NCBI Taxonomy" id="1347788"/>
    <lineage>
        <taxon>Bacteria</taxon>
        <taxon>Bacillati</taxon>
        <taxon>Bacillota</taxon>
        <taxon>Bacilli</taxon>
        <taxon>Bacillales</taxon>
        <taxon>Geomicrobium</taxon>
    </lineage>
</organism>
<evidence type="ECO:0000259" key="8">
    <source>
        <dbReference type="Pfam" id="PF08439"/>
    </source>
</evidence>
<comment type="similarity">
    <text evidence="6">Belongs to the peptidase M3B family.</text>
</comment>
<dbReference type="SUPFAM" id="SSF55486">
    <property type="entry name" value="Metalloproteases ('zincins'), catalytic domain"/>
    <property type="match status" value="1"/>
</dbReference>
<dbReference type="InterPro" id="IPR013647">
    <property type="entry name" value="OligopepF_N_dom"/>
</dbReference>
<comment type="function">
    <text evidence="6">Has oligopeptidase activity and degrades a variety of small bioactive peptides.</text>
</comment>
<proteinExistence type="inferred from homology"/>
<dbReference type="NCBIfam" id="TIGR00181">
    <property type="entry name" value="pepF"/>
    <property type="match status" value="1"/>
</dbReference>
<dbReference type="RefSeq" id="WP_204697083.1">
    <property type="nucleotide sequence ID" value="NZ_JAFBEC010000004.1"/>
</dbReference>
<dbReference type="InterPro" id="IPR034009">
    <property type="entry name" value="M3B_PepF_4"/>
</dbReference>
<dbReference type="InterPro" id="IPR001567">
    <property type="entry name" value="Pept_M3A_M3B_dom"/>
</dbReference>
<comment type="caution">
    <text evidence="9">The sequence shown here is derived from an EMBL/GenBank/DDBJ whole genome shotgun (WGS) entry which is preliminary data.</text>
</comment>
<evidence type="ECO:0000313" key="10">
    <source>
        <dbReference type="Proteomes" id="UP000741863"/>
    </source>
</evidence>
<comment type="cofactor">
    <cofactor evidence="6">
        <name>Zn(2+)</name>
        <dbReference type="ChEBI" id="CHEBI:29105"/>
    </cofactor>
    <text evidence="6">Binds 1 zinc ion.</text>
</comment>
<evidence type="ECO:0000256" key="3">
    <source>
        <dbReference type="ARBA" id="ARBA00022801"/>
    </source>
</evidence>
<dbReference type="EC" id="3.4.24.-" evidence="6"/>
<dbReference type="InterPro" id="IPR004438">
    <property type="entry name" value="Peptidase_M3B"/>
</dbReference>
<evidence type="ECO:0000259" key="7">
    <source>
        <dbReference type="Pfam" id="PF01432"/>
    </source>
</evidence>
<dbReference type="CDD" id="cd09609">
    <property type="entry name" value="M3B_PepF"/>
    <property type="match status" value="1"/>
</dbReference>
<keyword evidence="1 6" id="KW-0645">Protease</keyword>
<evidence type="ECO:0000256" key="1">
    <source>
        <dbReference type="ARBA" id="ARBA00022670"/>
    </source>
</evidence>
<accession>A0ABS2PBQ0</accession>
<protein>
    <recommendedName>
        <fullName evidence="6">Oligopeptidase F</fullName>
        <ecNumber evidence="6">3.4.24.-</ecNumber>
    </recommendedName>
</protein>
<reference evidence="9 10" key="1">
    <citation type="submission" date="2021-01" db="EMBL/GenBank/DDBJ databases">
        <title>Genomic Encyclopedia of Type Strains, Phase IV (KMG-IV): sequencing the most valuable type-strain genomes for metagenomic binning, comparative biology and taxonomic classification.</title>
        <authorList>
            <person name="Goeker M."/>
        </authorList>
    </citation>
    <scope>NUCLEOTIDE SEQUENCE [LARGE SCALE GENOMIC DNA]</scope>
    <source>
        <strain evidence="9 10">DSM 25540</strain>
    </source>
</reference>
<keyword evidence="10" id="KW-1185">Reference proteome</keyword>
<dbReference type="EMBL" id="JAFBEC010000004">
    <property type="protein sequence ID" value="MBM7632732.1"/>
    <property type="molecule type" value="Genomic_DNA"/>
</dbReference>
<dbReference type="Pfam" id="PF08439">
    <property type="entry name" value="Peptidase_M3_N"/>
    <property type="match status" value="1"/>
</dbReference>
<gene>
    <name evidence="9" type="ORF">JOD17_001826</name>
</gene>
<dbReference type="Gene3D" id="1.20.140.70">
    <property type="entry name" value="Oligopeptidase f, N-terminal domain"/>
    <property type="match status" value="1"/>
</dbReference>
<feature type="domain" description="Oligopeptidase F N-terminal" evidence="8">
    <location>
        <begin position="114"/>
        <end position="183"/>
    </location>
</feature>
<dbReference type="Gene3D" id="1.10.287.830">
    <property type="entry name" value="putative peptidase helix hairpin domain like"/>
    <property type="match status" value="1"/>
</dbReference>
<evidence type="ECO:0000313" key="9">
    <source>
        <dbReference type="EMBL" id="MBM7632732.1"/>
    </source>
</evidence>
<dbReference type="Proteomes" id="UP000741863">
    <property type="component" value="Unassembled WGS sequence"/>
</dbReference>
<dbReference type="Pfam" id="PF01432">
    <property type="entry name" value="Peptidase_M3"/>
    <property type="match status" value="1"/>
</dbReference>
<dbReference type="InterPro" id="IPR042088">
    <property type="entry name" value="OligoPept_F_C"/>
</dbReference>
<keyword evidence="4 6" id="KW-0862">Zinc</keyword>
<keyword evidence="3 6" id="KW-0378">Hydrolase</keyword>